<evidence type="ECO:0000313" key="1">
    <source>
        <dbReference type="EMBL" id="CCH19425.1"/>
    </source>
</evidence>
<protein>
    <recommendedName>
        <fullName evidence="3">DUF4352 domain-containing protein</fullName>
    </recommendedName>
</protein>
<dbReference type="Proteomes" id="UP000003448">
    <property type="component" value="Unassembled WGS sequence"/>
</dbReference>
<proteinExistence type="predicted"/>
<evidence type="ECO:0000313" key="2">
    <source>
        <dbReference type="Proteomes" id="UP000003448"/>
    </source>
</evidence>
<comment type="caution">
    <text evidence="1">The sequence shown here is derived from an EMBL/GenBank/DDBJ whole genome shotgun (WGS) entry which is preliminary data.</text>
</comment>
<keyword evidence="2" id="KW-1185">Reference proteome</keyword>
<accession>I0L6H8</accession>
<sequence>MKITIKSVQVRTMACNEYVDNPDSGYFIVAEVSVEVTEGKGNVHSTQFMWEDKDGNTNGGAYSGCGEPPAGYNLGIHAKRSGALSFNAASKVGSIKYFAEGAYSHGEPDGSWKVRP</sequence>
<dbReference type="AlphaFoldDB" id="I0L6H8"/>
<reference evidence="2" key="1">
    <citation type="journal article" date="2012" name="J. Bacteriol.">
        <title>Genome Sequence of Micromonospora lupini Lupac 08, Isolated from Root Nodules of Lupinus angustifolius.</title>
        <authorList>
            <person name="Alonso-Vega P."/>
            <person name="Normand P."/>
            <person name="Bacigalupe R."/>
            <person name="Pujic P."/>
            <person name="Lajus A."/>
            <person name="Vallenet D."/>
            <person name="Carro L."/>
            <person name="Coll P."/>
            <person name="Trujillo M.E."/>
        </authorList>
    </citation>
    <scope>NUCLEOTIDE SEQUENCE [LARGE SCALE GENOMIC DNA]</scope>
    <source>
        <strain evidence="2">Lupac 08</strain>
    </source>
</reference>
<evidence type="ECO:0008006" key="3">
    <source>
        <dbReference type="Google" id="ProtNLM"/>
    </source>
</evidence>
<gene>
    <name evidence="1" type="ORF">MILUP08_44300</name>
</gene>
<organism evidence="1 2">
    <name type="scientific">Micromonospora lupini str. Lupac 08</name>
    <dbReference type="NCBI Taxonomy" id="1150864"/>
    <lineage>
        <taxon>Bacteria</taxon>
        <taxon>Bacillati</taxon>
        <taxon>Actinomycetota</taxon>
        <taxon>Actinomycetes</taxon>
        <taxon>Micromonosporales</taxon>
        <taxon>Micromonosporaceae</taxon>
        <taxon>Micromonospora</taxon>
    </lineage>
</organism>
<name>I0L6H8_9ACTN</name>
<dbReference type="EMBL" id="CAIE01000035">
    <property type="protein sequence ID" value="CCH19425.1"/>
    <property type="molecule type" value="Genomic_DNA"/>
</dbReference>